<proteinExistence type="inferred from homology"/>
<dbReference type="InterPro" id="IPR029069">
    <property type="entry name" value="HotDog_dom_sf"/>
</dbReference>
<dbReference type="CDD" id="cd03443">
    <property type="entry name" value="PaaI_thioesterase"/>
    <property type="match status" value="1"/>
</dbReference>
<dbReference type="PANTHER" id="PTHR21660">
    <property type="entry name" value="THIOESTERASE SUPERFAMILY MEMBER-RELATED"/>
    <property type="match status" value="1"/>
</dbReference>
<dbReference type="InterPro" id="IPR039298">
    <property type="entry name" value="ACOT13"/>
</dbReference>
<evidence type="ECO:0000256" key="2">
    <source>
        <dbReference type="ARBA" id="ARBA00022801"/>
    </source>
</evidence>
<organism evidence="4 5">
    <name type="scientific">Pseudomonas anguilliseptica</name>
    <dbReference type="NCBI Taxonomy" id="53406"/>
    <lineage>
        <taxon>Bacteria</taxon>
        <taxon>Pseudomonadati</taxon>
        <taxon>Pseudomonadota</taxon>
        <taxon>Gammaproteobacteria</taxon>
        <taxon>Pseudomonadales</taxon>
        <taxon>Pseudomonadaceae</taxon>
        <taxon>Pseudomonas</taxon>
    </lineage>
</organism>
<dbReference type="RefSeq" id="WP_090377619.1">
    <property type="nucleotide sequence ID" value="NZ_CP156749.1"/>
</dbReference>
<dbReference type="SUPFAM" id="SSF54637">
    <property type="entry name" value="Thioesterase/thiol ester dehydrase-isomerase"/>
    <property type="match status" value="1"/>
</dbReference>
<name>A0A1H4TMS1_PSEAG</name>
<dbReference type="PANTHER" id="PTHR21660:SF1">
    <property type="entry name" value="ACYL-COENZYME A THIOESTERASE 13"/>
    <property type="match status" value="1"/>
</dbReference>
<dbReference type="STRING" id="53406.SAMN05421553_1081"/>
<keyword evidence="5" id="KW-1185">Reference proteome</keyword>
<dbReference type="OrthoDB" id="7061558at2"/>
<evidence type="ECO:0000313" key="5">
    <source>
        <dbReference type="Proteomes" id="UP000242849"/>
    </source>
</evidence>
<dbReference type="AlphaFoldDB" id="A0A1H4TMS1"/>
<accession>A0A1H4TMS1</accession>
<dbReference type="InterPro" id="IPR006683">
    <property type="entry name" value="Thioestr_dom"/>
</dbReference>
<protein>
    <submittedName>
        <fullName evidence="4">Uncharacterized domain 1-containing protein</fullName>
    </submittedName>
</protein>
<sequence length="135" mass="14379">MSMVPAGFSPLFRSSPFLDLLGPIYNQRSAKGLVIGLRAEEKHCNARGLVHGGVLSSLADVALGYNSAFAEEPPTPLVTSSLTIDYAGTAKLGDWISIETDVQKVGKSLAFANCYFVVESVRIARASAVFSVLTR</sequence>
<evidence type="ECO:0000259" key="3">
    <source>
        <dbReference type="Pfam" id="PF03061"/>
    </source>
</evidence>
<feature type="domain" description="Thioesterase" evidence="3">
    <location>
        <begin position="48"/>
        <end position="116"/>
    </location>
</feature>
<reference evidence="5" key="1">
    <citation type="submission" date="2016-10" db="EMBL/GenBank/DDBJ databases">
        <authorList>
            <person name="Varghese N."/>
            <person name="Submissions S."/>
        </authorList>
    </citation>
    <scope>NUCLEOTIDE SEQUENCE [LARGE SCALE GENOMIC DNA]</scope>
    <source>
        <strain evidence="5">DSM 12111</strain>
    </source>
</reference>
<dbReference type="GO" id="GO:0047617">
    <property type="term" value="F:fatty acyl-CoA hydrolase activity"/>
    <property type="evidence" value="ECO:0007669"/>
    <property type="project" value="InterPro"/>
</dbReference>
<dbReference type="Pfam" id="PF03061">
    <property type="entry name" value="4HBT"/>
    <property type="match status" value="1"/>
</dbReference>
<gene>
    <name evidence="4" type="ORF">SAMN05421553_1081</name>
</gene>
<dbReference type="Proteomes" id="UP000242849">
    <property type="component" value="Unassembled WGS sequence"/>
</dbReference>
<dbReference type="Gene3D" id="3.10.129.10">
    <property type="entry name" value="Hotdog Thioesterase"/>
    <property type="match status" value="1"/>
</dbReference>
<comment type="similarity">
    <text evidence="1">Belongs to the thioesterase PaaI family.</text>
</comment>
<evidence type="ECO:0000256" key="1">
    <source>
        <dbReference type="ARBA" id="ARBA00008324"/>
    </source>
</evidence>
<dbReference type="EMBL" id="FNSC01000001">
    <property type="protein sequence ID" value="SEC57364.1"/>
    <property type="molecule type" value="Genomic_DNA"/>
</dbReference>
<keyword evidence="2" id="KW-0378">Hydrolase</keyword>
<evidence type="ECO:0000313" key="4">
    <source>
        <dbReference type="EMBL" id="SEC57364.1"/>
    </source>
</evidence>